<dbReference type="OrthoDB" id="428159at2759"/>
<sequence>MVFESVLTYFLNKYLGPFVENLDTNQLNIGIWGGNVEFKDLILKQSVLDALDLPVQTVFGKIGKLALKIPWTNLYGAEFLITLEDIYLLAQPNLQVNYDPIKEGKKEIELKLTQLINIENAKKAEQEKDKLKTDYSFIEKLSIQIVKNIHLSIKNIHIRYEDKITRPENPFAIGVTLKQLEVVSTDENWKHCISQGDITKIFKVLELEALSIYWNTNTTSYGGMTVDELCKKLPTEIESKNNVTKNKFVLGPINALARIKINQKPELDNPPYCEPSVQLNFDMPKLFVGVSKSQYFDIIALVDSMNLMSRGVPYRKYRPKVDSYKGHSKEWWKFAYTCVLETEVKRKRNNWDWMHIKTHRESCKQYKEVYLKKLQNKATSAEIKALENYEKSLDVTNIVIIRNQTEMEHERFGKTKKKSSWLGWMWGGGSTDTEPKNDLMKMVKEAMTPEEKEKMYKAIGYQENAVPTSFPKEYIQHSLVFVLRSLEVTLFDDSQAALTKVLHTELTGVKTKLETRPSGNGLKLGVKIDNFTTYGIPQDENYIPELISSDIQETGLLEFSFEQNPLNSNYDKRIILIAQPLRVVYDAQTIISIASIFAVPKNSTIDEVAAAAGAKINDMSQKTATGLQYAIQQQIQVDLNLDFKAPYIIIPYNGKFTGDENVLVINLGNIKMYSVPREMSNFDVKQMHSMGSTQTDIIKKITENAYDEFRLELADVQVLVAQSDENWKQCILDSRISQMHMLHPVSLNITLSKSLITDDPRMPLYKFSGKLPSIDVKVSDSRILLVMALVASIPLPNTDEPTKEMIRSFSSKSSINLKNTISEINPANKIVQEKTQSGTEVVQQTMLLASFEISELSLTVNQQETLTSPITELAVLRLQSLQAGFTQRTFDTTVTLQLNSISLQQKRNNSVIDIVTNKIAASSESSALFNVTFVQADIKSPEFHSTYKSCEQTLIFDFGILAITLHQEGLLSLMAFAHDLQSIMEENKKPADRVAFTTSRSLSATNLVPSAISKKIRKKTVVQTIKFKLLAKLNELTVIFATDLSEISSCSLRGIDAEIIVKTSYTQVKAKLQELAVIDLNRDTKHNLILNSISDETLRVDLVMNNMDVMGDDASNMIVKCNLGAIRIVFLNRFVSNMLGFLNNFQAAQQSIIDASKAAADTAKENMKNAYEKAVKIELNVSIKAPIIIVPVNSSSMEALYIDLGKLHLSNRFITLDDKNDKGHNAVVDELSAQLSELKISTVTLGTRFENVVENTVLKPLTTTVWIKRNLSTAWHTTIPDINITVHIKTIDVNLNDLDYDLAMSILSGNLAEGTQIPAAHVDVKEEESKQISESTLEVKEPEQKVHIFLKFGFTMDTFNINLSSTQPKSGSDSSICSGLGNFSLKGLSMKGRILTDQSIVASVLLVDCQVTDIRPGREGKLNRLIERSMDPLASETSLQNPCSKSMIDFTFQKKGNDMFVDLKIFSITMILSIDYIMQLAEFFKPPEAVPADQPMITSSKNLPPKIESIGKIKSGTQTTIDSQLTINFKLEKPDIILVENMDSIDTQAIILNSECNFKVRLMGKHQVISGAINDLSVYTCNYNPEKRLKSKKNILHPLTISLAGSTPENKGLHLELIVTAVQLSVSPAIIQLLSMVINTATSKTTDTDIEQEHSYALTNLWDEKTYNENDHWFLKPDAASEASEEIVMTESSAVLEEVCIITVTSISFTLEAGVGTKTLPMILLETSLRGKARNWSSQLSVECAMTLEVGYYNSNLALWEPLVEPITNILDDEDILSATSSEDVQQTEKTNSVINIDIKSASSLELCVTKTCLNVLSTLGEAFSNAIKPEESETKQDVIEADAPFKIVNETGLALTLLLEKGPFQLYSESLNETENLSAVILENAATVYLHIAQSQPSFTEIKLTQYYEEDMTPEDYILNLYVNNMNSELSLPVLRAEKRFFMLNYRNGTNDNWGIISEVIIDRGVTVVTLRSILTIYNHFTNPIEVYYMTDKGNELKMLSTVKPNAHYNVPLNAVYTQTNELFFAVKDFAVSSTPYVWKELQTNLTVTKLLQCAPRAEEVGTEPYVIKAIGEMEQVYYERTTRHTMASTCYNIHLRPVITIMNSLPIDIILGIEQRSEEFTIKPGDTFNLRYALPGKTAIIVRLPSYLEKEWVCRSELTDNYQEFAVWSFCSFDSERKVVLDLGVYSTNINGSQRIQLYCPFWMLNKTGLMLGYVNNDELNVMHHPPSFKGPILFSFNAKNFFGKKKAAICVDQGKWSDKFSLDVAGSSGTVTCEANDRKYQIGVHNQLTYSGLTKQITFTPYYVIINSADYAIDCQEFDRPADPWKSVEPKSCIAFWPKSEKEDKCLRIRVNGTDELSEHFLYTESHTTLLRLKNNFGGVSVDVQLTEGAVYVNLAPYEDGMAPALIVNHTDQNIEVWEKEHIQKWVLPPRNCMYYTWLNPSGPRQLVWEKNSKKEIEDDLRKDGIGEITGQNDVAMFWVSFLDGMQRVLLFTDDKSVAEQAQSSSMMEIIQKEITVSIQGIGLSLINNLTRKEVMYVAVASSGIIWEHCKVKYKRYKQYPEKESNLLEQAYQNYLRAGQKDKIFIHDKYQVDFEKFEIFKPNHRLIKRSFQTGLWLNLKTSPNQMQLHAKVNRIQIDNQMFDCIFPVILAPVPPPKSVVVDNCIKPFIEISIVQLLMKNSQIKQYKYFKVLVQEFHVKFEMGLLVAIMDLVEPKKKTPEEEKQYFLNDVNLVNEDLYSHAALQSQQEQKSFYDLLHFSPLKIHLSFSLQGGESLNSDNFINLLLQGVGVTLTEMNDVVFKLKNCTVGQTIDLQRFPNFQQGKFQQTRPDPATHVQEQSYLHSHTELVQNDKIVCIV</sequence>
<dbReference type="InterPro" id="IPR026854">
    <property type="entry name" value="VPS13_N"/>
</dbReference>
<dbReference type="EMBL" id="OV121134">
    <property type="protein sequence ID" value="CAH0552797.1"/>
    <property type="molecule type" value="Genomic_DNA"/>
</dbReference>
<dbReference type="InterPro" id="IPR056747">
    <property type="entry name" value="VPS13-like_M"/>
</dbReference>
<keyword evidence="3" id="KW-0445">Lipid transport</keyword>
<feature type="coiled-coil region" evidence="4">
    <location>
        <begin position="1153"/>
        <end position="1180"/>
    </location>
</feature>
<comment type="similarity">
    <text evidence="1">Belongs to the VPS13 family.</text>
</comment>
<gene>
    <name evidence="8" type="ORF">MELIAE_LOCUS4946</name>
</gene>
<keyword evidence="4" id="KW-0175">Coiled coil</keyword>
<evidence type="ECO:0000256" key="1">
    <source>
        <dbReference type="ARBA" id="ARBA00006545"/>
    </source>
</evidence>
<keyword evidence="9" id="KW-1185">Reference proteome</keyword>
<feature type="domain" description="Vacuolar protein sorting-associated protein 13 VPS13 adaptor binding" evidence="7">
    <location>
        <begin position="1961"/>
        <end position="2446"/>
    </location>
</feature>
<evidence type="ECO:0000259" key="5">
    <source>
        <dbReference type="Pfam" id="PF12624"/>
    </source>
</evidence>
<dbReference type="Proteomes" id="UP001154078">
    <property type="component" value="Chromosome 3"/>
</dbReference>
<evidence type="ECO:0000259" key="6">
    <source>
        <dbReference type="Pfam" id="PF25033"/>
    </source>
</evidence>
<dbReference type="GO" id="GO:0006869">
    <property type="term" value="P:lipid transport"/>
    <property type="evidence" value="ECO:0007669"/>
    <property type="project" value="UniProtKB-KW"/>
</dbReference>
<dbReference type="PANTHER" id="PTHR16166:SF93">
    <property type="entry name" value="INTERMEMBRANE LIPID TRANSFER PROTEIN VPS13"/>
    <property type="match status" value="1"/>
</dbReference>
<name>A0A9P0B0D8_BRAAE</name>
<protein>
    <submittedName>
        <fullName evidence="8">Uncharacterized protein</fullName>
    </submittedName>
</protein>
<feature type="domain" description="Chorein N-terminal" evidence="5">
    <location>
        <begin position="2"/>
        <end position="816"/>
    </location>
</feature>
<evidence type="ECO:0000259" key="7">
    <source>
        <dbReference type="Pfam" id="PF25036"/>
    </source>
</evidence>
<dbReference type="InterPro" id="IPR026847">
    <property type="entry name" value="VPS13"/>
</dbReference>
<dbReference type="Pfam" id="PF25036">
    <property type="entry name" value="VPS13_VAB"/>
    <property type="match status" value="1"/>
</dbReference>
<evidence type="ECO:0000256" key="3">
    <source>
        <dbReference type="ARBA" id="ARBA00023055"/>
    </source>
</evidence>
<dbReference type="Pfam" id="PF12624">
    <property type="entry name" value="VPS13_N"/>
    <property type="match status" value="1"/>
</dbReference>
<evidence type="ECO:0000313" key="8">
    <source>
        <dbReference type="EMBL" id="CAH0552797.1"/>
    </source>
</evidence>
<feature type="domain" description="VPS13-like middle region" evidence="6">
    <location>
        <begin position="1045"/>
        <end position="1807"/>
    </location>
</feature>
<dbReference type="GO" id="GO:0006623">
    <property type="term" value="P:protein targeting to vacuole"/>
    <property type="evidence" value="ECO:0007669"/>
    <property type="project" value="TreeGrafter"/>
</dbReference>
<proteinExistence type="inferred from homology"/>
<dbReference type="Pfam" id="PF25033">
    <property type="entry name" value="VPS13_M"/>
    <property type="match status" value="1"/>
</dbReference>
<dbReference type="PANTHER" id="PTHR16166">
    <property type="entry name" value="VACUOLAR PROTEIN SORTING-ASSOCIATED PROTEIN VPS13"/>
    <property type="match status" value="1"/>
</dbReference>
<evidence type="ECO:0000313" key="9">
    <source>
        <dbReference type="Proteomes" id="UP001154078"/>
    </source>
</evidence>
<accession>A0A9P0B0D8</accession>
<keyword evidence="2" id="KW-0813">Transport</keyword>
<evidence type="ECO:0000256" key="2">
    <source>
        <dbReference type="ARBA" id="ARBA00022448"/>
    </source>
</evidence>
<dbReference type="GO" id="GO:0045053">
    <property type="term" value="P:protein retention in Golgi apparatus"/>
    <property type="evidence" value="ECO:0007669"/>
    <property type="project" value="TreeGrafter"/>
</dbReference>
<evidence type="ECO:0000256" key="4">
    <source>
        <dbReference type="SAM" id="Coils"/>
    </source>
</evidence>
<reference evidence="8" key="1">
    <citation type="submission" date="2021-12" db="EMBL/GenBank/DDBJ databases">
        <authorList>
            <person name="King R."/>
        </authorList>
    </citation>
    <scope>NUCLEOTIDE SEQUENCE</scope>
</reference>
<dbReference type="InterPro" id="IPR009543">
    <property type="entry name" value="VPS13_VAB"/>
</dbReference>
<organism evidence="8 9">
    <name type="scientific">Brassicogethes aeneus</name>
    <name type="common">Rape pollen beetle</name>
    <name type="synonym">Meligethes aeneus</name>
    <dbReference type="NCBI Taxonomy" id="1431903"/>
    <lineage>
        <taxon>Eukaryota</taxon>
        <taxon>Metazoa</taxon>
        <taxon>Ecdysozoa</taxon>
        <taxon>Arthropoda</taxon>
        <taxon>Hexapoda</taxon>
        <taxon>Insecta</taxon>
        <taxon>Pterygota</taxon>
        <taxon>Neoptera</taxon>
        <taxon>Endopterygota</taxon>
        <taxon>Coleoptera</taxon>
        <taxon>Polyphaga</taxon>
        <taxon>Cucujiformia</taxon>
        <taxon>Nitidulidae</taxon>
        <taxon>Meligethinae</taxon>
        <taxon>Brassicogethes</taxon>
    </lineage>
</organism>